<evidence type="ECO:0000256" key="7">
    <source>
        <dbReference type="SAM" id="Phobius"/>
    </source>
</evidence>
<dbReference type="PANTHER" id="PTHR11819:SF195">
    <property type="entry name" value="SODIUM_GLUCOSE COTRANSPORTER 4"/>
    <property type="match status" value="1"/>
</dbReference>
<feature type="transmembrane region" description="Helical" evidence="7">
    <location>
        <begin position="328"/>
        <end position="352"/>
    </location>
</feature>
<feature type="transmembrane region" description="Helical" evidence="7">
    <location>
        <begin position="229"/>
        <end position="248"/>
    </location>
</feature>
<dbReference type="Pfam" id="PF00474">
    <property type="entry name" value="SSF"/>
    <property type="match status" value="1"/>
</dbReference>
<keyword evidence="5 7" id="KW-0472">Membrane</keyword>
<feature type="transmembrane region" description="Helical" evidence="7">
    <location>
        <begin position="44"/>
        <end position="60"/>
    </location>
</feature>
<dbReference type="InterPro" id="IPR038377">
    <property type="entry name" value="Na/Glc_symporter_sf"/>
</dbReference>
<dbReference type="NCBIfam" id="TIGR00813">
    <property type="entry name" value="sss"/>
    <property type="match status" value="1"/>
</dbReference>
<comment type="caution">
    <text evidence="8">The sequence shown here is derived from an EMBL/GenBank/DDBJ whole genome shotgun (WGS) entry which is preliminary data.</text>
</comment>
<feature type="transmembrane region" description="Helical" evidence="7">
    <location>
        <begin position="80"/>
        <end position="100"/>
    </location>
</feature>
<feature type="transmembrane region" description="Helical" evidence="7">
    <location>
        <begin position="153"/>
        <end position="172"/>
    </location>
</feature>
<feature type="transmembrane region" description="Helical" evidence="7">
    <location>
        <begin position="429"/>
        <end position="454"/>
    </location>
</feature>
<feature type="transmembrane region" description="Helical" evidence="7">
    <location>
        <begin position="524"/>
        <end position="540"/>
    </location>
</feature>
<dbReference type="InterPro" id="IPR001734">
    <property type="entry name" value="Na/solute_symporter"/>
</dbReference>
<dbReference type="EMBL" id="WSQA01000001">
    <property type="protein sequence ID" value="MVZ60616.1"/>
    <property type="molecule type" value="Genomic_DNA"/>
</dbReference>
<organism evidence="8 9">
    <name type="scientific">Sphingobacterium humi</name>
    <dbReference type="NCBI Taxonomy" id="1796905"/>
    <lineage>
        <taxon>Bacteria</taxon>
        <taxon>Pseudomonadati</taxon>
        <taxon>Bacteroidota</taxon>
        <taxon>Sphingobacteriia</taxon>
        <taxon>Sphingobacteriales</taxon>
        <taxon>Sphingobacteriaceae</taxon>
        <taxon>Sphingobacterium</taxon>
    </lineage>
</organism>
<evidence type="ECO:0000256" key="3">
    <source>
        <dbReference type="ARBA" id="ARBA00022692"/>
    </source>
</evidence>
<protein>
    <submittedName>
        <fullName evidence="8">Sodium/solute symporter</fullName>
    </submittedName>
</protein>
<dbReference type="GO" id="GO:0005412">
    <property type="term" value="F:D-glucose:sodium symporter activity"/>
    <property type="evidence" value="ECO:0007669"/>
    <property type="project" value="TreeGrafter"/>
</dbReference>
<dbReference type="RefSeq" id="WP_160367253.1">
    <property type="nucleotide sequence ID" value="NZ_WSQA01000001.1"/>
</dbReference>
<name>A0A6N8KU81_9SPHI</name>
<feature type="transmembrane region" description="Helical" evidence="7">
    <location>
        <begin position="121"/>
        <end position="141"/>
    </location>
</feature>
<feature type="transmembrane region" description="Helical" evidence="7">
    <location>
        <begin position="6"/>
        <end position="24"/>
    </location>
</feature>
<dbReference type="OrthoDB" id="9814523at2"/>
<evidence type="ECO:0000313" key="8">
    <source>
        <dbReference type="EMBL" id="MVZ60616.1"/>
    </source>
</evidence>
<dbReference type="PANTHER" id="PTHR11819">
    <property type="entry name" value="SOLUTE CARRIER FAMILY 5"/>
    <property type="match status" value="1"/>
</dbReference>
<reference evidence="8 9" key="1">
    <citation type="submission" date="2019-12" db="EMBL/GenBank/DDBJ databases">
        <authorList>
            <person name="Dong K."/>
        </authorList>
    </citation>
    <scope>NUCLEOTIDE SEQUENCE [LARGE SCALE GENOMIC DNA]</scope>
    <source>
        <strain evidence="8 9">JCM 31225</strain>
    </source>
</reference>
<feature type="transmembrane region" description="Helical" evidence="7">
    <location>
        <begin position="269"/>
        <end position="290"/>
    </location>
</feature>
<dbReference type="AlphaFoldDB" id="A0A6N8KU81"/>
<evidence type="ECO:0000256" key="2">
    <source>
        <dbReference type="ARBA" id="ARBA00006434"/>
    </source>
</evidence>
<evidence type="ECO:0000313" key="9">
    <source>
        <dbReference type="Proteomes" id="UP000435036"/>
    </source>
</evidence>
<gene>
    <name evidence="8" type="ORF">GQF63_01140</name>
</gene>
<feature type="transmembrane region" description="Helical" evidence="7">
    <location>
        <begin position="373"/>
        <end position="392"/>
    </location>
</feature>
<keyword evidence="3 7" id="KW-0812">Transmembrane</keyword>
<dbReference type="Proteomes" id="UP000435036">
    <property type="component" value="Unassembled WGS sequence"/>
</dbReference>
<feature type="transmembrane region" description="Helical" evidence="7">
    <location>
        <begin position="466"/>
        <end position="488"/>
    </location>
</feature>
<comment type="similarity">
    <text evidence="2 6">Belongs to the sodium:solute symporter (SSF) (TC 2.A.21) family.</text>
</comment>
<accession>A0A6N8KU81</accession>
<feature type="transmembrane region" description="Helical" evidence="7">
    <location>
        <begin position="179"/>
        <end position="201"/>
    </location>
</feature>
<dbReference type="GO" id="GO:0005886">
    <property type="term" value="C:plasma membrane"/>
    <property type="evidence" value="ECO:0007669"/>
    <property type="project" value="TreeGrafter"/>
</dbReference>
<comment type="subcellular location">
    <subcellularLocation>
        <location evidence="1">Membrane</location>
        <topology evidence="1">Multi-pass membrane protein</topology>
    </subcellularLocation>
</comment>
<evidence type="ECO:0000256" key="5">
    <source>
        <dbReference type="ARBA" id="ARBA00023136"/>
    </source>
</evidence>
<evidence type="ECO:0000256" key="4">
    <source>
        <dbReference type="ARBA" id="ARBA00022989"/>
    </source>
</evidence>
<evidence type="ECO:0000256" key="6">
    <source>
        <dbReference type="RuleBase" id="RU362091"/>
    </source>
</evidence>
<evidence type="ECO:0000256" key="1">
    <source>
        <dbReference type="ARBA" id="ARBA00004141"/>
    </source>
</evidence>
<keyword evidence="9" id="KW-1185">Reference proteome</keyword>
<dbReference type="PROSITE" id="PS50283">
    <property type="entry name" value="NA_SOLUT_SYMP_3"/>
    <property type="match status" value="1"/>
</dbReference>
<feature type="transmembrane region" description="Helical" evidence="7">
    <location>
        <begin position="398"/>
        <end position="422"/>
    </location>
</feature>
<proteinExistence type="inferred from homology"/>
<sequence>MQINSIDFITILGYFLLIAIIGIWSSKKAKAGDAANYFTSKGQLSWWAIGMAYVSTGLNSEQLIGMNGMGYQVGLPLVNSYLNAIFVFTFLIYIFFPMYLRNGIVTMPQYLGARFDKRSQDVFSILLLLSYIFLSLAVVLYGGAKLFEVIYDVPIWAGVLILALVSGVITIFGGMSSMVSASVLQFVLMFAAGAVLFYLGINKLPNGWQDIVDHAPGGFHLMQELDTPIMPWHAVLFSLFNLQLYYSCINQSLVQRGFGAKTEWDTRMAIVFALGFVLLRPFLEVFPGMIGRALAETGFSEFIIKADQIDNVYPLLIAKLVPVGMQGLIIIGILGAVMSTISAFLNSISTLITYDVYKKWINKTAEDKQLIKVGKWSTLILMLFSVFYAPLIGKFGGIFIYFQSLSTYMAVPIATCFIFGMFWKRTTPFAALMVLLIGIPLGACIQYLVIPTLFSDATIRAFSLQNFYVIGGITQFFCALLMLVFSYASAPRPVEEIKPYLWNKSMIRLPQHEKERPIWQSVELWWAIMLFIYLCLYILWW</sequence>
<dbReference type="Gene3D" id="1.20.1730.10">
    <property type="entry name" value="Sodium/glucose cotransporter"/>
    <property type="match status" value="1"/>
</dbReference>
<keyword evidence="4 7" id="KW-1133">Transmembrane helix</keyword>